<organism evidence="9 10">
    <name type="scientific">Actinoalloteichus hymeniacidonis</name>
    <dbReference type="NCBI Taxonomy" id="340345"/>
    <lineage>
        <taxon>Bacteria</taxon>
        <taxon>Bacillati</taxon>
        <taxon>Actinomycetota</taxon>
        <taxon>Actinomycetes</taxon>
        <taxon>Pseudonocardiales</taxon>
        <taxon>Pseudonocardiaceae</taxon>
        <taxon>Actinoalloteichus</taxon>
    </lineage>
</organism>
<comment type="similarity">
    <text evidence="2">Belongs to the MmpS family.</text>
</comment>
<evidence type="ECO:0000256" key="7">
    <source>
        <dbReference type="SAM" id="MobiDB-lite"/>
    </source>
</evidence>
<dbReference type="Pfam" id="PF05423">
    <property type="entry name" value="Mycobact_memb"/>
    <property type="match status" value="1"/>
</dbReference>
<dbReference type="InterPro" id="IPR008693">
    <property type="entry name" value="MmpS"/>
</dbReference>
<evidence type="ECO:0000256" key="3">
    <source>
        <dbReference type="ARBA" id="ARBA00022475"/>
    </source>
</evidence>
<evidence type="ECO:0000256" key="4">
    <source>
        <dbReference type="ARBA" id="ARBA00022692"/>
    </source>
</evidence>
<dbReference type="KEGG" id="ahm:TL08_01600"/>
<keyword evidence="4 8" id="KW-0812">Transmembrane</keyword>
<dbReference type="RefSeq" id="WP_069846021.1">
    <property type="nucleotide sequence ID" value="NZ_CP014859.1"/>
</dbReference>
<evidence type="ECO:0000313" key="10">
    <source>
        <dbReference type="Proteomes" id="UP000095210"/>
    </source>
</evidence>
<evidence type="ECO:0000313" key="9">
    <source>
        <dbReference type="EMBL" id="AOS61159.1"/>
    </source>
</evidence>
<evidence type="ECO:0000256" key="5">
    <source>
        <dbReference type="ARBA" id="ARBA00022989"/>
    </source>
</evidence>
<protein>
    <submittedName>
        <fullName evidence="9">Membrane protein</fullName>
    </submittedName>
</protein>
<gene>
    <name evidence="9" type="ORF">TL08_01600</name>
</gene>
<dbReference type="AlphaFoldDB" id="A0AAC9HKZ0"/>
<proteinExistence type="inferred from homology"/>
<evidence type="ECO:0000256" key="6">
    <source>
        <dbReference type="ARBA" id="ARBA00023136"/>
    </source>
</evidence>
<dbReference type="EMBL" id="CP014859">
    <property type="protein sequence ID" value="AOS61159.1"/>
    <property type="molecule type" value="Genomic_DNA"/>
</dbReference>
<accession>A0AAC9HKZ0</accession>
<dbReference type="Proteomes" id="UP000095210">
    <property type="component" value="Chromosome"/>
</dbReference>
<name>A0AAC9HKZ0_9PSEU</name>
<comment type="subcellular location">
    <subcellularLocation>
        <location evidence="1">Cell membrane</location>
    </subcellularLocation>
</comment>
<dbReference type="Gene3D" id="2.60.40.2880">
    <property type="entry name" value="MmpS1-5, C-terminal soluble domain"/>
    <property type="match status" value="1"/>
</dbReference>
<keyword evidence="3" id="KW-1003">Cell membrane</keyword>
<evidence type="ECO:0000256" key="8">
    <source>
        <dbReference type="SAM" id="Phobius"/>
    </source>
</evidence>
<feature type="compositionally biased region" description="Low complexity" evidence="7">
    <location>
        <begin position="33"/>
        <end position="53"/>
    </location>
</feature>
<dbReference type="GO" id="GO:0005886">
    <property type="term" value="C:plasma membrane"/>
    <property type="evidence" value="ECO:0007669"/>
    <property type="project" value="UniProtKB-SubCell"/>
</dbReference>
<feature type="transmembrane region" description="Helical" evidence="8">
    <location>
        <begin position="14"/>
        <end position="34"/>
    </location>
</feature>
<dbReference type="InterPro" id="IPR038468">
    <property type="entry name" value="MmpS_C"/>
</dbReference>
<sequence length="160" mass="16521">MTDTPNTAKKKKRWPWIVGGIVAVIAVAAVTTGGEDTTTPDTATGDTTEGETAPAEDDAAASNIATVVYEVTGTGTSSMITYTTDGQTDMEQVGDVELPWEHTIELPADDPLLVVQVSGQQAGTGEISCRITVDGEEVAQATSDGDYVMASCSESIGAFS</sequence>
<evidence type="ECO:0000256" key="1">
    <source>
        <dbReference type="ARBA" id="ARBA00004236"/>
    </source>
</evidence>
<keyword evidence="6 8" id="KW-0472">Membrane</keyword>
<reference evidence="10" key="1">
    <citation type="submission" date="2016-03" db="EMBL/GenBank/DDBJ databases">
        <title>Complete genome sequence of the type strain Actinoalloteichus hymeniacidonis DSM 45092.</title>
        <authorList>
            <person name="Schaffert L."/>
            <person name="Albersmeier A."/>
            <person name="Winkler A."/>
            <person name="Kalinowski J."/>
            <person name="Zotchev S."/>
            <person name="Ruckert C."/>
        </authorList>
    </citation>
    <scope>NUCLEOTIDE SEQUENCE [LARGE SCALE GENOMIC DNA]</scope>
    <source>
        <strain evidence="10">HPA177(T) (DSM 45092(T))</strain>
    </source>
</reference>
<feature type="region of interest" description="Disordered" evidence="7">
    <location>
        <begin position="33"/>
        <end position="58"/>
    </location>
</feature>
<keyword evidence="5 8" id="KW-1133">Transmembrane helix</keyword>
<evidence type="ECO:0000256" key="2">
    <source>
        <dbReference type="ARBA" id="ARBA00007531"/>
    </source>
</evidence>
<keyword evidence="10" id="KW-1185">Reference proteome</keyword>